<evidence type="ECO:0000256" key="4">
    <source>
        <dbReference type="ARBA" id="ARBA00022741"/>
    </source>
</evidence>
<keyword evidence="11" id="KW-1185">Reference proteome</keyword>
<comment type="similarity">
    <text evidence="9">Belongs to the dethiobiotin synthetase family.</text>
</comment>
<dbReference type="Pfam" id="PF13500">
    <property type="entry name" value="AAA_26"/>
    <property type="match status" value="1"/>
</dbReference>
<protein>
    <recommendedName>
        <fullName evidence="9">ATP-dependent dethiobiotin synthetase BioD</fullName>
        <ecNumber evidence="9">6.3.3.3</ecNumber>
    </recommendedName>
    <alternativeName>
        <fullName evidence="9">DTB synthetase</fullName>
        <shortName evidence="9">DTBS</shortName>
    </alternativeName>
    <alternativeName>
        <fullName evidence="9">Dethiobiotin synthase</fullName>
    </alternativeName>
</protein>
<comment type="function">
    <text evidence="9">Catalyzes a mechanistically unusual reaction, the ATP-dependent insertion of CO2 between the N7 and N8 nitrogen atoms of 7,8-diaminopelargonic acid (DAPA, also called 7,8-diammoniononanoate) to form a ureido ring.</text>
</comment>
<accession>A0AA48GTX8</accession>
<feature type="binding site" evidence="9">
    <location>
        <position position="45"/>
    </location>
    <ligand>
        <name>ATP</name>
        <dbReference type="ChEBI" id="CHEBI:30616"/>
    </ligand>
</feature>
<dbReference type="GO" id="GO:0005829">
    <property type="term" value="C:cytosol"/>
    <property type="evidence" value="ECO:0007669"/>
    <property type="project" value="TreeGrafter"/>
</dbReference>
<keyword evidence="7 9" id="KW-0460">Magnesium</keyword>
<dbReference type="EMBL" id="AP027080">
    <property type="protein sequence ID" value="BDU71701.1"/>
    <property type="molecule type" value="Genomic_DNA"/>
</dbReference>
<dbReference type="AlphaFoldDB" id="A0AA48GTX8"/>
<dbReference type="GO" id="GO:0005524">
    <property type="term" value="F:ATP binding"/>
    <property type="evidence" value="ECO:0007669"/>
    <property type="project" value="UniProtKB-UniRule"/>
</dbReference>
<comment type="catalytic activity">
    <reaction evidence="9">
        <text>(7R,8S)-7,8-diammoniononanoate + CO2 + ATP = (4R,5S)-dethiobiotin + ADP + phosphate + 3 H(+)</text>
        <dbReference type="Rhea" id="RHEA:15805"/>
        <dbReference type="ChEBI" id="CHEBI:15378"/>
        <dbReference type="ChEBI" id="CHEBI:16526"/>
        <dbReference type="ChEBI" id="CHEBI:30616"/>
        <dbReference type="ChEBI" id="CHEBI:43474"/>
        <dbReference type="ChEBI" id="CHEBI:149469"/>
        <dbReference type="ChEBI" id="CHEBI:149473"/>
        <dbReference type="ChEBI" id="CHEBI:456216"/>
        <dbReference type="EC" id="6.3.3.3"/>
    </reaction>
</comment>
<keyword evidence="4 9" id="KW-0547">Nucleotide-binding</keyword>
<organism evidence="10 11">
    <name type="scientific">Mesoterricola silvestris</name>
    <dbReference type="NCBI Taxonomy" id="2927979"/>
    <lineage>
        <taxon>Bacteria</taxon>
        <taxon>Pseudomonadati</taxon>
        <taxon>Acidobacteriota</taxon>
        <taxon>Holophagae</taxon>
        <taxon>Holophagales</taxon>
        <taxon>Holophagaceae</taxon>
        <taxon>Mesoterricola</taxon>
    </lineage>
</organism>
<feature type="binding site" evidence="9">
    <location>
        <begin position="183"/>
        <end position="185"/>
    </location>
    <ligand>
        <name>ATP</name>
        <dbReference type="ChEBI" id="CHEBI:30616"/>
    </ligand>
</feature>
<dbReference type="Proteomes" id="UP001238179">
    <property type="component" value="Chromosome"/>
</dbReference>
<evidence type="ECO:0000256" key="9">
    <source>
        <dbReference type="HAMAP-Rule" id="MF_00336"/>
    </source>
</evidence>
<dbReference type="PANTHER" id="PTHR43210:SF2">
    <property type="entry name" value="ATP-DEPENDENT DETHIOBIOTIN SYNTHETASE BIOD 2"/>
    <property type="match status" value="1"/>
</dbReference>
<evidence type="ECO:0000256" key="3">
    <source>
        <dbReference type="ARBA" id="ARBA00022723"/>
    </source>
</evidence>
<keyword evidence="2 9" id="KW-0436">Ligase</keyword>
<feature type="binding site" evidence="9">
    <location>
        <position position="36"/>
    </location>
    <ligand>
        <name>substrate</name>
    </ligand>
</feature>
<feature type="active site" evidence="9">
    <location>
        <position position="32"/>
    </location>
</feature>
<dbReference type="PIRSF" id="PIRSF006755">
    <property type="entry name" value="DTB_synth"/>
    <property type="match status" value="1"/>
</dbReference>
<comment type="subunit">
    <text evidence="9">Homodimer.</text>
</comment>
<comment type="subcellular location">
    <subcellularLocation>
        <location evidence="9">Cytoplasm</location>
    </subcellularLocation>
</comment>
<dbReference type="Gene3D" id="3.40.50.300">
    <property type="entry name" value="P-loop containing nucleotide triphosphate hydrolases"/>
    <property type="match status" value="1"/>
</dbReference>
<reference evidence="11" key="1">
    <citation type="journal article" date="2023" name="Int. J. Syst. Evol. Microbiol.">
        <title>Mesoterricola silvestris gen. nov., sp. nov., Mesoterricola sediminis sp. nov., Geothrix oryzae sp. nov., Geothrix edaphica sp. nov., Geothrix rubra sp. nov., and Geothrix limicola sp. nov., six novel members of Acidobacteriota isolated from soils.</title>
        <authorList>
            <person name="Itoh H."/>
            <person name="Sugisawa Y."/>
            <person name="Mise K."/>
            <person name="Xu Z."/>
            <person name="Kuniyasu M."/>
            <person name="Ushijima N."/>
            <person name="Kawano K."/>
            <person name="Kobayashi E."/>
            <person name="Shiratori Y."/>
            <person name="Masuda Y."/>
            <person name="Senoo K."/>
        </authorList>
    </citation>
    <scope>NUCLEOTIDE SEQUENCE [LARGE SCALE GENOMIC DNA]</scope>
    <source>
        <strain evidence="11">W79</strain>
    </source>
</reference>
<comment type="cofactor">
    <cofactor evidence="9">
        <name>Mg(2+)</name>
        <dbReference type="ChEBI" id="CHEBI:18420"/>
    </cofactor>
</comment>
<keyword evidence="1 9" id="KW-0963">Cytoplasm</keyword>
<feature type="binding site" evidence="9">
    <location>
        <begin position="99"/>
        <end position="102"/>
    </location>
    <ligand>
        <name>ATP</name>
        <dbReference type="ChEBI" id="CHEBI:30616"/>
    </ligand>
</feature>
<evidence type="ECO:0000313" key="11">
    <source>
        <dbReference type="Proteomes" id="UP001238179"/>
    </source>
</evidence>
<dbReference type="NCBIfam" id="TIGR00347">
    <property type="entry name" value="bioD"/>
    <property type="match status" value="1"/>
</dbReference>
<feature type="binding site" evidence="9">
    <location>
        <position position="16"/>
    </location>
    <ligand>
        <name>Mg(2+)</name>
        <dbReference type="ChEBI" id="CHEBI:18420"/>
    </ligand>
</feature>
<dbReference type="InterPro" id="IPR027417">
    <property type="entry name" value="P-loop_NTPase"/>
</dbReference>
<dbReference type="GO" id="GO:0009102">
    <property type="term" value="P:biotin biosynthetic process"/>
    <property type="evidence" value="ECO:0007669"/>
    <property type="project" value="UniProtKB-UniRule"/>
</dbReference>
<evidence type="ECO:0000256" key="2">
    <source>
        <dbReference type="ARBA" id="ARBA00022598"/>
    </source>
</evidence>
<keyword evidence="5 9" id="KW-0093">Biotin biosynthesis</keyword>
<comment type="catalytic activity">
    <reaction evidence="8">
        <text>(7R,8S)-8-amino-7-(carboxyamino)nonanoate + ATP = (4R,5S)-dethiobiotin + ADP + phosphate + H(+)</text>
        <dbReference type="Rhea" id="RHEA:63684"/>
        <dbReference type="ChEBI" id="CHEBI:15378"/>
        <dbReference type="ChEBI" id="CHEBI:30616"/>
        <dbReference type="ChEBI" id="CHEBI:43474"/>
        <dbReference type="ChEBI" id="CHEBI:149470"/>
        <dbReference type="ChEBI" id="CHEBI:149473"/>
        <dbReference type="ChEBI" id="CHEBI:456216"/>
    </reaction>
</comment>
<dbReference type="EC" id="6.3.3.3" evidence="9"/>
<evidence type="ECO:0000313" key="10">
    <source>
        <dbReference type="EMBL" id="BDU71701.1"/>
    </source>
</evidence>
<dbReference type="SUPFAM" id="SSF52540">
    <property type="entry name" value="P-loop containing nucleoside triphosphate hydrolases"/>
    <property type="match status" value="1"/>
</dbReference>
<feature type="binding site" evidence="9">
    <location>
        <position position="45"/>
    </location>
    <ligand>
        <name>Mg(2+)</name>
        <dbReference type="ChEBI" id="CHEBI:18420"/>
    </ligand>
</feature>
<dbReference type="RefSeq" id="WP_316414604.1">
    <property type="nucleotide sequence ID" value="NZ_AP027080.1"/>
</dbReference>
<evidence type="ECO:0000256" key="7">
    <source>
        <dbReference type="ARBA" id="ARBA00022842"/>
    </source>
</evidence>
<dbReference type="HAMAP" id="MF_00336">
    <property type="entry name" value="BioD"/>
    <property type="match status" value="1"/>
</dbReference>
<evidence type="ECO:0000256" key="1">
    <source>
        <dbReference type="ARBA" id="ARBA00022490"/>
    </source>
</evidence>
<feature type="binding site" evidence="9">
    <location>
        <position position="99"/>
    </location>
    <ligand>
        <name>Mg(2+)</name>
        <dbReference type="ChEBI" id="CHEBI:18420"/>
    </ligand>
</feature>
<proteinExistence type="inferred from homology"/>
<gene>
    <name evidence="9" type="primary">bioD</name>
    <name evidence="10" type="ORF">METEAL_08750</name>
</gene>
<keyword evidence="6 9" id="KW-0067">ATP-binding</keyword>
<dbReference type="CDD" id="cd03109">
    <property type="entry name" value="DTBS"/>
    <property type="match status" value="1"/>
</dbReference>
<evidence type="ECO:0000256" key="5">
    <source>
        <dbReference type="ARBA" id="ARBA00022756"/>
    </source>
</evidence>
<sequence>MKSVFVAGTDTDAGKTVVAAALVLALGARYWKPIQSGLREAPGGDTGVVARLTGRRPGDFPPPVYAFMAALSPDQAAAEEGLGLDPGRIVLPEGPLVVEGAGGLLVPLDGGTLMIDLAARLGLPVVLAARTGLGTLNHTLLSLEALHRRGLPVAGVVFSGADHPRNIETIARLGGAPILGRIPWLDPLTPEALAGAAAGLDLSSLGGR</sequence>
<keyword evidence="3 9" id="KW-0479">Metal-binding</keyword>
<dbReference type="PANTHER" id="PTHR43210">
    <property type="entry name" value="DETHIOBIOTIN SYNTHETASE"/>
    <property type="match status" value="1"/>
</dbReference>
<evidence type="ECO:0000256" key="8">
    <source>
        <dbReference type="ARBA" id="ARBA00047386"/>
    </source>
</evidence>
<dbReference type="GO" id="GO:0000287">
    <property type="term" value="F:magnesium ion binding"/>
    <property type="evidence" value="ECO:0007669"/>
    <property type="project" value="UniProtKB-UniRule"/>
</dbReference>
<comment type="pathway">
    <text evidence="9">Cofactor biosynthesis; biotin biosynthesis; biotin from 7,8-diaminononanoate: step 1/2.</text>
</comment>
<evidence type="ECO:0000256" key="6">
    <source>
        <dbReference type="ARBA" id="ARBA00022840"/>
    </source>
</evidence>
<dbReference type="GO" id="GO:0004141">
    <property type="term" value="F:dethiobiotin synthase activity"/>
    <property type="evidence" value="ECO:0007669"/>
    <property type="project" value="UniProtKB-UniRule"/>
</dbReference>
<dbReference type="KEGG" id="msil:METEAL_08750"/>
<comment type="caution">
    <text evidence="9">Lacks conserved residue(s) required for the propagation of feature annotation.</text>
</comment>
<dbReference type="InterPro" id="IPR004472">
    <property type="entry name" value="DTB_synth_BioD"/>
</dbReference>
<feature type="binding site" evidence="9">
    <location>
        <begin position="12"/>
        <end position="17"/>
    </location>
    <ligand>
        <name>ATP</name>
        <dbReference type="ChEBI" id="CHEBI:30616"/>
    </ligand>
</feature>
<name>A0AA48GTX8_9BACT</name>